<dbReference type="OrthoDB" id="9812625at2"/>
<evidence type="ECO:0000256" key="3">
    <source>
        <dbReference type="ARBA" id="ARBA00023027"/>
    </source>
</evidence>
<dbReference type="InterPro" id="IPR016162">
    <property type="entry name" value="Ald_DH_N"/>
</dbReference>
<dbReference type="PATRIC" id="fig|1261127.3.peg.2064"/>
<dbReference type="HOGENOM" id="CLU_005391_0_2_6"/>
<feature type="domain" description="Aldehyde dehydrogenase" evidence="6">
    <location>
        <begin position="18"/>
        <end position="470"/>
    </location>
</feature>
<dbReference type="InterPro" id="IPR016161">
    <property type="entry name" value="Ald_DH/histidinol_DH"/>
</dbReference>
<protein>
    <recommendedName>
        <fullName evidence="6">Aldehyde dehydrogenase domain-containing protein</fullName>
    </recommendedName>
</protein>
<evidence type="ECO:0000256" key="2">
    <source>
        <dbReference type="ARBA" id="ARBA00023002"/>
    </source>
</evidence>
<evidence type="ECO:0000256" key="4">
    <source>
        <dbReference type="PROSITE-ProRule" id="PRU10007"/>
    </source>
</evidence>
<dbReference type="PANTHER" id="PTHR11699">
    <property type="entry name" value="ALDEHYDE DEHYDROGENASE-RELATED"/>
    <property type="match status" value="1"/>
</dbReference>
<dbReference type="InterPro" id="IPR029510">
    <property type="entry name" value="Ald_DH_CS_GLU"/>
</dbReference>
<reference evidence="7 8" key="1">
    <citation type="journal article" date="2013" name="Appl. Microbiol. Biotechnol.">
        <title>Glycerol assimilation and production of 1,3-propanediol by Citrobacter amalonaticus Y19.</title>
        <authorList>
            <person name="Ainala S.K."/>
            <person name="Ashok S."/>
            <person name="Ko Y."/>
            <person name="Park S."/>
        </authorList>
    </citation>
    <scope>NUCLEOTIDE SEQUENCE [LARGE SCALE GENOMIC DNA]</scope>
    <source>
        <strain evidence="7 8">Y19</strain>
    </source>
</reference>
<dbReference type="KEGG" id="cama:F384_09910"/>
<accession>A0A0F6TZW9</accession>
<evidence type="ECO:0000313" key="8">
    <source>
        <dbReference type="Proteomes" id="UP000034085"/>
    </source>
</evidence>
<dbReference type="SUPFAM" id="SSF53720">
    <property type="entry name" value="ALDH-like"/>
    <property type="match status" value="1"/>
</dbReference>
<evidence type="ECO:0000313" key="7">
    <source>
        <dbReference type="EMBL" id="AKE61909.1"/>
    </source>
</evidence>
<sequence length="477" mass="51224">MRKYTQHYQGFEATGALEYIQRKSPDGKTVHAEFVAGTREHAEQAIACAVEAFTAWSELPGTQRGLILNRWADRVEAHAEQLAIIDAEEVRKPIRLARGDMNAAVSLIRYAASLASQLEGEAFTDAGPDKMGITIREAIGVVGAILPWNFPGLIFCQKVPFALAAGCTVVVKPSEFTSSSALELAKLAEESGVPAGVITVVTGYGAPVAETITRHPDVKLVTFTGSTQTGQKIIESSASTIKPLSLELGGKAASIVFENADLQKAAEKVAFAAFFNQGECCVAQSRLLVQRGVADRFTEMVVAETRKITSGDLLNPETEIGSLIHNGHFEKVKEMVAKGESHGAQVITGGNADANAEQDYYPPTILNNVAANNPAFLEEIFGPVLTVTPFDTLEEAAYLANLPGYGLSNSIWSQDITTCLRLGKKLLSGTVYVNTAIDGQPQFAFGGYNKSGYGREMGKHGFEEFTQVKTLSIDITR</sequence>
<dbReference type="EMBL" id="CP011132">
    <property type="protein sequence ID" value="AKE61909.1"/>
    <property type="molecule type" value="Genomic_DNA"/>
</dbReference>
<dbReference type="GO" id="GO:0016620">
    <property type="term" value="F:oxidoreductase activity, acting on the aldehyde or oxo group of donors, NAD or NADP as acceptor"/>
    <property type="evidence" value="ECO:0007669"/>
    <property type="project" value="InterPro"/>
</dbReference>
<dbReference type="InterPro" id="IPR016160">
    <property type="entry name" value="Ald_DH_CS_CYS"/>
</dbReference>
<evidence type="ECO:0000259" key="6">
    <source>
        <dbReference type="Pfam" id="PF00171"/>
    </source>
</evidence>
<gene>
    <name evidence="7" type="ORF">F384_09910</name>
</gene>
<feature type="active site" evidence="4">
    <location>
        <position position="247"/>
    </location>
</feature>
<dbReference type="AlphaFoldDB" id="A0A0F6TZW9"/>
<name>A0A0F6TZW9_CITAM</name>
<dbReference type="InterPro" id="IPR016163">
    <property type="entry name" value="Ald_DH_C"/>
</dbReference>
<dbReference type="Gene3D" id="3.40.309.10">
    <property type="entry name" value="Aldehyde Dehydrogenase, Chain A, domain 2"/>
    <property type="match status" value="1"/>
</dbReference>
<dbReference type="FunFam" id="3.40.605.10:FF:000007">
    <property type="entry name" value="NAD/NADP-dependent betaine aldehyde dehydrogenase"/>
    <property type="match status" value="1"/>
</dbReference>
<dbReference type="Proteomes" id="UP000034085">
    <property type="component" value="Chromosome"/>
</dbReference>
<dbReference type="Gene3D" id="3.40.605.10">
    <property type="entry name" value="Aldehyde Dehydrogenase, Chain A, domain 1"/>
    <property type="match status" value="1"/>
</dbReference>
<proteinExistence type="inferred from homology"/>
<dbReference type="RefSeq" id="WP_046498027.1">
    <property type="nucleotide sequence ID" value="NZ_CP011132.1"/>
</dbReference>
<dbReference type="Pfam" id="PF00171">
    <property type="entry name" value="Aldedh"/>
    <property type="match status" value="1"/>
</dbReference>
<organism evidence="7 8">
    <name type="scientific">Citrobacter amalonaticus Y19</name>
    <dbReference type="NCBI Taxonomy" id="1261127"/>
    <lineage>
        <taxon>Bacteria</taxon>
        <taxon>Pseudomonadati</taxon>
        <taxon>Pseudomonadota</taxon>
        <taxon>Gammaproteobacteria</taxon>
        <taxon>Enterobacterales</taxon>
        <taxon>Enterobacteriaceae</taxon>
        <taxon>Citrobacter</taxon>
    </lineage>
</organism>
<keyword evidence="2 5" id="KW-0560">Oxidoreductase</keyword>
<comment type="similarity">
    <text evidence="1 5">Belongs to the aldehyde dehydrogenase family.</text>
</comment>
<evidence type="ECO:0000256" key="1">
    <source>
        <dbReference type="ARBA" id="ARBA00009986"/>
    </source>
</evidence>
<dbReference type="PROSITE" id="PS00687">
    <property type="entry name" value="ALDEHYDE_DEHYDR_GLU"/>
    <property type="match status" value="1"/>
</dbReference>
<dbReference type="InterPro" id="IPR015590">
    <property type="entry name" value="Aldehyde_DH_dom"/>
</dbReference>
<evidence type="ECO:0000256" key="5">
    <source>
        <dbReference type="RuleBase" id="RU003345"/>
    </source>
</evidence>
<keyword evidence="3" id="KW-0520">NAD</keyword>
<dbReference type="PROSITE" id="PS00070">
    <property type="entry name" value="ALDEHYDE_DEHYDR_CYS"/>
    <property type="match status" value="1"/>
</dbReference>